<organism evidence="2 3">
    <name type="scientific">Prorocentrum cordatum</name>
    <dbReference type="NCBI Taxonomy" id="2364126"/>
    <lineage>
        <taxon>Eukaryota</taxon>
        <taxon>Sar</taxon>
        <taxon>Alveolata</taxon>
        <taxon>Dinophyceae</taxon>
        <taxon>Prorocentrales</taxon>
        <taxon>Prorocentraceae</taxon>
        <taxon>Prorocentrum</taxon>
    </lineage>
</organism>
<dbReference type="EMBL" id="CAUYUJ010016059">
    <property type="protein sequence ID" value="CAK0861362.1"/>
    <property type="molecule type" value="Genomic_DNA"/>
</dbReference>
<feature type="region of interest" description="Disordered" evidence="1">
    <location>
        <begin position="122"/>
        <end position="172"/>
    </location>
</feature>
<gene>
    <name evidence="2" type="ORF">PCOR1329_LOCUS50058</name>
</gene>
<evidence type="ECO:0008006" key="4">
    <source>
        <dbReference type="Google" id="ProtNLM"/>
    </source>
</evidence>
<name>A0ABN9UPQ0_9DINO</name>
<evidence type="ECO:0000313" key="2">
    <source>
        <dbReference type="EMBL" id="CAK0861362.1"/>
    </source>
</evidence>
<dbReference type="Proteomes" id="UP001189429">
    <property type="component" value="Unassembled WGS sequence"/>
</dbReference>
<protein>
    <recommendedName>
        <fullName evidence="4">Subtilisin</fullName>
    </recommendedName>
</protein>
<dbReference type="PRINTS" id="PR01217">
    <property type="entry name" value="PRICHEXTENSN"/>
</dbReference>
<feature type="compositionally biased region" description="Pro residues" evidence="1">
    <location>
        <begin position="126"/>
        <end position="172"/>
    </location>
</feature>
<sequence>MNDVCGLHANNDCKINCDLQGTGCTPMWGYKGSVGQDGVLNQLDDGTPCESGQGVCISGTCVGNNVPAPTPTGCTMSIVGNTCDTYWELYGWICATRENFGWDCSGCNYAGDTWFDPVPTVECSPTPAPPQTPPVTPSPTPPMTPAPTVPTVEPTPVPTAPPTLAPTPAPSPAPTPNLPFCVGHMRIYL</sequence>
<comment type="caution">
    <text evidence="2">The sequence shown here is derived from an EMBL/GenBank/DDBJ whole genome shotgun (WGS) entry which is preliminary data.</text>
</comment>
<reference evidence="2" key="1">
    <citation type="submission" date="2023-10" db="EMBL/GenBank/DDBJ databases">
        <authorList>
            <person name="Chen Y."/>
            <person name="Shah S."/>
            <person name="Dougan E. K."/>
            <person name="Thang M."/>
            <person name="Chan C."/>
        </authorList>
    </citation>
    <scope>NUCLEOTIDE SEQUENCE [LARGE SCALE GENOMIC DNA]</scope>
</reference>
<keyword evidence="3" id="KW-1185">Reference proteome</keyword>
<evidence type="ECO:0000256" key="1">
    <source>
        <dbReference type="SAM" id="MobiDB-lite"/>
    </source>
</evidence>
<evidence type="ECO:0000313" key="3">
    <source>
        <dbReference type="Proteomes" id="UP001189429"/>
    </source>
</evidence>
<proteinExistence type="predicted"/>
<accession>A0ABN9UPQ0</accession>